<dbReference type="Proteomes" id="UP000265520">
    <property type="component" value="Unassembled WGS sequence"/>
</dbReference>
<accession>A0A392TSX9</accession>
<name>A0A392TSX9_9FABA</name>
<evidence type="ECO:0000313" key="3">
    <source>
        <dbReference type="Proteomes" id="UP000265520"/>
    </source>
</evidence>
<keyword evidence="3" id="KW-1185">Reference proteome</keyword>
<organism evidence="2 3">
    <name type="scientific">Trifolium medium</name>
    <dbReference type="NCBI Taxonomy" id="97028"/>
    <lineage>
        <taxon>Eukaryota</taxon>
        <taxon>Viridiplantae</taxon>
        <taxon>Streptophyta</taxon>
        <taxon>Embryophyta</taxon>
        <taxon>Tracheophyta</taxon>
        <taxon>Spermatophyta</taxon>
        <taxon>Magnoliopsida</taxon>
        <taxon>eudicotyledons</taxon>
        <taxon>Gunneridae</taxon>
        <taxon>Pentapetalae</taxon>
        <taxon>rosids</taxon>
        <taxon>fabids</taxon>
        <taxon>Fabales</taxon>
        <taxon>Fabaceae</taxon>
        <taxon>Papilionoideae</taxon>
        <taxon>50 kb inversion clade</taxon>
        <taxon>NPAAA clade</taxon>
        <taxon>Hologalegina</taxon>
        <taxon>IRL clade</taxon>
        <taxon>Trifolieae</taxon>
        <taxon>Trifolium</taxon>
    </lineage>
</organism>
<dbReference type="AlphaFoldDB" id="A0A392TSX9"/>
<dbReference type="EMBL" id="LXQA010653023">
    <property type="protein sequence ID" value="MCI64303.1"/>
    <property type="molecule type" value="Genomic_DNA"/>
</dbReference>
<proteinExistence type="predicted"/>
<comment type="caution">
    <text evidence="2">The sequence shown here is derived from an EMBL/GenBank/DDBJ whole genome shotgun (WGS) entry which is preliminary data.</text>
</comment>
<feature type="region of interest" description="Disordered" evidence="1">
    <location>
        <begin position="1"/>
        <end position="56"/>
    </location>
</feature>
<reference evidence="2 3" key="1">
    <citation type="journal article" date="2018" name="Front. Plant Sci.">
        <title>Red Clover (Trifolium pratense) and Zigzag Clover (T. medium) - A Picture of Genomic Similarities and Differences.</title>
        <authorList>
            <person name="Dluhosova J."/>
            <person name="Istvanek J."/>
            <person name="Nedelnik J."/>
            <person name="Repkova J."/>
        </authorList>
    </citation>
    <scope>NUCLEOTIDE SEQUENCE [LARGE SCALE GENOMIC DNA]</scope>
    <source>
        <strain evidence="3">cv. 10/8</strain>
        <tissue evidence="2">Leaf</tissue>
    </source>
</reference>
<sequence>MKAHLATLRLPPPPPSDNERSNRNPKLTFGQNSKQKKLKQSFLDSYSPLTETEPEQ</sequence>
<protein>
    <submittedName>
        <fullName evidence="2">Uncharacterized protein</fullName>
    </submittedName>
</protein>
<evidence type="ECO:0000313" key="2">
    <source>
        <dbReference type="EMBL" id="MCI64303.1"/>
    </source>
</evidence>
<feature type="non-terminal residue" evidence="2">
    <location>
        <position position="56"/>
    </location>
</feature>
<evidence type="ECO:0000256" key="1">
    <source>
        <dbReference type="SAM" id="MobiDB-lite"/>
    </source>
</evidence>